<feature type="transmembrane region" description="Helical" evidence="8">
    <location>
        <begin position="289"/>
        <end position="313"/>
    </location>
</feature>
<evidence type="ECO:0000256" key="5">
    <source>
        <dbReference type="ARBA" id="ARBA00022692"/>
    </source>
</evidence>
<feature type="transmembrane region" description="Helical" evidence="8">
    <location>
        <begin position="96"/>
        <end position="114"/>
    </location>
</feature>
<dbReference type="InterPro" id="IPR035906">
    <property type="entry name" value="MetI-like_sf"/>
</dbReference>
<keyword evidence="7 8" id="KW-0472">Membrane</keyword>
<organism evidence="10 11">
    <name type="scientific">Brevundimonas subvibrioides</name>
    <dbReference type="NCBI Taxonomy" id="74313"/>
    <lineage>
        <taxon>Bacteria</taxon>
        <taxon>Pseudomonadati</taxon>
        <taxon>Pseudomonadota</taxon>
        <taxon>Alphaproteobacteria</taxon>
        <taxon>Caulobacterales</taxon>
        <taxon>Caulobacteraceae</taxon>
        <taxon>Brevundimonas</taxon>
    </lineage>
</organism>
<name>A0A258FQZ7_9CAUL</name>
<protein>
    <recommendedName>
        <fullName evidence="9">ABC transmembrane type-1 domain-containing protein</fullName>
    </recommendedName>
</protein>
<feature type="transmembrane region" description="Helical" evidence="8">
    <location>
        <begin position="446"/>
        <end position="467"/>
    </location>
</feature>
<evidence type="ECO:0000256" key="2">
    <source>
        <dbReference type="ARBA" id="ARBA00022448"/>
    </source>
</evidence>
<sequence length="538" mass="55932">MIETAVLPARRGLRLPSTLSGIAGVAVIVVLAPLLGVALAAARGPWAGLSVGTLTDYATTSAVLAVGVGVLASLLGVGSAWLVAQYRFPGRGAFSWLLVLPLAAPTFALAYGYADLLDVAGPLRTWLRQDFDIEVPGTMRSLPGSVMVLSLAFYPYVYLAVRDALLNRSSSAHEAARALGASPARVFWRVTLPMARPALAAGLALTLMETLADYGAVSFLSVQTLTTGVVRVWSVNGSPASAALLGLPLIGTAAALLILERWSRSHRAYGVHAGGWRPVPGRTLTGWRAVLATSACSLLLVVAFILPLGWLGWNGLQSTPEWPRLAAAAGRVAALGVAGALVATALALALALAGRGRPLLTRLAGLGYATPGAVMAIGLLVPAGLLWRAMPGPGWMFGIGLVLLIYAYASRLMAAALEPIASALTRARPSMSDAARALGRTPLGTAWSVHVPLASGGLLTAALIVFIDVVKELPATLILRPFNFDTLAVLADAYARDERIGQAAWPALMIVVVAMPACLWLTRRISRARPGGSPQGDD</sequence>
<gene>
    <name evidence="10" type="ORF">B7Z01_06135</name>
</gene>
<dbReference type="Pfam" id="PF00528">
    <property type="entry name" value="BPD_transp_1"/>
    <property type="match status" value="1"/>
</dbReference>
<comment type="caution">
    <text evidence="10">The sequence shown here is derived from an EMBL/GenBank/DDBJ whole genome shotgun (WGS) entry which is preliminary data.</text>
</comment>
<dbReference type="Proteomes" id="UP000215595">
    <property type="component" value="Unassembled WGS sequence"/>
</dbReference>
<feature type="transmembrane region" description="Helical" evidence="8">
    <location>
        <begin position="198"/>
        <end position="220"/>
    </location>
</feature>
<feature type="transmembrane region" description="Helical" evidence="8">
    <location>
        <begin position="365"/>
        <end position="387"/>
    </location>
</feature>
<dbReference type="PANTHER" id="PTHR43357:SF3">
    <property type="entry name" value="FE(3+)-TRANSPORT SYSTEM PERMEASE PROTEIN FBPB 2"/>
    <property type="match status" value="1"/>
</dbReference>
<feature type="transmembrane region" description="Helical" evidence="8">
    <location>
        <begin position="333"/>
        <end position="353"/>
    </location>
</feature>
<feature type="transmembrane region" description="Helical" evidence="8">
    <location>
        <begin position="62"/>
        <end position="84"/>
    </location>
</feature>
<feature type="domain" description="ABC transmembrane type-1" evidence="9">
    <location>
        <begin position="329"/>
        <end position="521"/>
    </location>
</feature>
<keyword evidence="4" id="KW-0997">Cell inner membrane</keyword>
<dbReference type="SUPFAM" id="SSF161098">
    <property type="entry name" value="MetI-like"/>
    <property type="match status" value="2"/>
</dbReference>
<dbReference type="EMBL" id="NCEB01000009">
    <property type="protein sequence ID" value="OYX34418.1"/>
    <property type="molecule type" value="Genomic_DNA"/>
</dbReference>
<feature type="transmembrane region" description="Helical" evidence="8">
    <location>
        <begin position="503"/>
        <end position="522"/>
    </location>
</feature>
<dbReference type="CDD" id="cd06261">
    <property type="entry name" value="TM_PBP2"/>
    <property type="match status" value="2"/>
</dbReference>
<comment type="subcellular location">
    <subcellularLocation>
        <location evidence="1">Cell inner membrane</location>
        <topology evidence="1">Multi-pass membrane protein</topology>
    </subcellularLocation>
    <subcellularLocation>
        <location evidence="8">Cell membrane</location>
        <topology evidence="8">Multi-pass membrane protein</topology>
    </subcellularLocation>
</comment>
<evidence type="ECO:0000313" key="11">
    <source>
        <dbReference type="Proteomes" id="UP000215595"/>
    </source>
</evidence>
<dbReference type="PANTHER" id="PTHR43357">
    <property type="entry name" value="INNER MEMBRANE ABC TRANSPORTER PERMEASE PROTEIN YDCV"/>
    <property type="match status" value="1"/>
</dbReference>
<keyword evidence="6 8" id="KW-1133">Transmembrane helix</keyword>
<keyword evidence="5 8" id="KW-0812">Transmembrane</keyword>
<evidence type="ECO:0000256" key="7">
    <source>
        <dbReference type="ARBA" id="ARBA00023136"/>
    </source>
</evidence>
<dbReference type="InterPro" id="IPR000515">
    <property type="entry name" value="MetI-like"/>
</dbReference>
<feature type="transmembrane region" description="Helical" evidence="8">
    <location>
        <begin position="142"/>
        <end position="161"/>
    </location>
</feature>
<dbReference type="PROSITE" id="PS50928">
    <property type="entry name" value="ABC_TM1"/>
    <property type="match status" value="2"/>
</dbReference>
<evidence type="ECO:0000313" key="10">
    <source>
        <dbReference type="EMBL" id="OYX34418.1"/>
    </source>
</evidence>
<feature type="transmembrane region" description="Helical" evidence="8">
    <location>
        <begin position="21"/>
        <end position="42"/>
    </location>
</feature>
<dbReference type="Gene3D" id="1.10.3720.10">
    <property type="entry name" value="MetI-like"/>
    <property type="match status" value="2"/>
</dbReference>
<keyword evidence="3" id="KW-1003">Cell membrane</keyword>
<reference evidence="10 11" key="1">
    <citation type="submission" date="2017-03" db="EMBL/GenBank/DDBJ databases">
        <title>Lifting the veil on microbial sulfur biogeochemistry in mining wastewaters.</title>
        <authorList>
            <person name="Kantor R.S."/>
            <person name="Colenbrander Nelson T."/>
            <person name="Marshall S."/>
            <person name="Bennett D."/>
            <person name="Apte S."/>
            <person name="Camacho D."/>
            <person name="Thomas B.C."/>
            <person name="Warren L.A."/>
            <person name="Banfield J.F."/>
        </authorList>
    </citation>
    <scope>NUCLEOTIDE SEQUENCE [LARGE SCALE GENOMIC DNA]</scope>
    <source>
        <strain evidence="10">32-69-9</strain>
    </source>
</reference>
<evidence type="ECO:0000259" key="9">
    <source>
        <dbReference type="PROSITE" id="PS50928"/>
    </source>
</evidence>
<feature type="transmembrane region" description="Helical" evidence="8">
    <location>
        <begin position="240"/>
        <end position="259"/>
    </location>
</feature>
<dbReference type="GO" id="GO:0055085">
    <property type="term" value="P:transmembrane transport"/>
    <property type="evidence" value="ECO:0007669"/>
    <property type="project" value="InterPro"/>
</dbReference>
<feature type="domain" description="ABC transmembrane type-1" evidence="9">
    <location>
        <begin position="58"/>
        <end position="260"/>
    </location>
</feature>
<evidence type="ECO:0000256" key="8">
    <source>
        <dbReference type="RuleBase" id="RU363032"/>
    </source>
</evidence>
<evidence type="ECO:0000256" key="4">
    <source>
        <dbReference type="ARBA" id="ARBA00022519"/>
    </source>
</evidence>
<evidence type="ECO:0000256" key="6">
    <source>
        <dbReference type="ARBA" id="ARBA00022989"/>
    </source>
</evidence>
<dbReference type="AlphaFoldDB" id="A0A258FQZ7"/>
<dbReference type="GO" id="GO:0005886">
    <property type="term" value="C:plasma membrane"/>
    <property type="evidence" value="ECO:0007669"/>
    <property type="project" value="UniProtKB-SubCell"/>
</dbReference>
<feature type="transmembrane region" description="Helical" evidence="8">
    <location>
        <begin position="393"/>
        <end position="409"/>
    </location>
</feature>
<proteinExistence type="inferred from homology"/>
<keyword evidence="2 8" id="KW-0813">Transport</keyword>
<evidence type="ECO:0000256" key="1">
    <source>
        <dbReference type="ARBA" id="ARBA00004429"/>
    </source>
</evidence>
<evidence type="ECO:0000256" key="3">
    <source>
        <dbReference type="ARBA" id="ARBA00022475"/>
    </source>
</evidence>
<comment type="similarity">
    <text evidence="8">Belongs to the binding-protein-dependent transport system permease family.</text>
</comment>
<accession>A0A258FQZ7</accession>